<organism evidence="4 5">
    <name type="scientific">Pseudodesulfovibrio alkaliphilus</name>
    <dbReference type="NCBI Taxonomy" id="2661613"/>
    <lineage>
        <taxon>Bacteria</taxon>
        <taxon>Pseudomonadati</taxon>
        <taxon>Thermodesulfobacteriota</taxon>
        <taxon>Desulfovibrionia</taxon>
        <taxon>Desulfovibrionales</taxon>
        <taxon>Desulfovibrionaceae</taxon>
    </lineage>
</organism>
<feature type="modified residue" description="4-aspartylphosphate" evidence="2">
    <location>
        <position position="54"/>
    </location>
</feature>
<dbReference type="AlphaFoldDB" id="A0A7K1KPG0"/>
<dbReference type="RefSeq" id="WP_155934597.1">
    <property type="nucleotide sequence ID" value="NZ_WODC01000006.1"/>
</dbReference>
<dbReference type="Pfam" id="PF00072">
    <property type="entry name" value="Response_reg"/>
    <property type="match status" value="1"/>
</dbReference>
<sequence length="137" mass="14748">MTAITVLIVDDEVGFASALAKRLNKRGIYTRLAASGREALSVLAEEEVDVTLLDVMMPGMDGIKTLGEIKRLHPNTQVLMVTAHSNSDMVISCLAMGAFDYVMKPGSSDELVGKIREAAQQRQRNLAQDSGPAEKTG</sequence>
<proteinExistence type="predicted"/>
<evidence type="ECO:0000256" key="1">
    <source>
        <dbReference type="ARBA" id="ARBA00022553"/>
    </source>
</evidence>
<dbReference type="PROSITE" id="PS50110">
    <property type="entry name" value="RESPONSE_REGULATORY"/>
    <property type="match status" value="1"/>
</dbReference>
<dbReference type="GO" id="GO:0000160">
    <property type="term" value="P:phosphorelay signal transduction system"/>
    <property type="evidence" value="ECO:0007669"/>
    <property type="project" value="InterPro"/>
</dbReference>
<dbReference type="InterPro" id="IPR050595">
    <property type="entry name" value="Bact_response_regulator"/>
</dbReference>
<accession>A0A7K1KPG0</accession>
<name>A0A7K1KPG0_9BACT</name>
<dbReference type="Proteomes" id="UP000461162">
    <property type="component" value="Unassembled WGS sequence"/>
</dbReference>
<dbReference type="PANTHER" id="PTHR44591:SF3">
    <property type="entry name" value="RESPONSE REGULATORY DOMAIN-CONTAINING PROTEIN"/>
    <property type="match status" value="1"/>
</dbReference>
<evidence type="ECO:0000313" key="5">
    <source>
        <dbReference type="Proteomes" id="UP000461162"/>
    </source>
</evidence>
<evidence type="ECO:0000313" key="4">
    <source>
        <dbReference type="EMBL" id="MUM77976.1"/>
    </source>
</evidence>
<protein>
    <submittedName>
        <fullName evidence="4">Response regulator</fullName>
    </submittedName>
</protein>
<evidence type="ECO:0000256" key="2">
    <source>
        <dbReference type="PROSITE-ProRule" id="PRU00169"/>
    </source>
</evidence>
<dbReference type="SUPFAM" id="SSF52172">
    <property type="entry name" value="CheY-like"/>
    <property type="match status" value="1"/>
</dbReference>
<dbReference type="PANTHER" id="PTHR44591">
    <property type="entry name" value="STRESS RESPONSE REGULATOR PROTEIN 1"/>
    <property type="match status" value="1"/>
</dbReference>
<comment type="caution">
    <text evidence="4">The sequence shown here is derived from an EMBL/GenBank/DDBJ whole genome shotgun (WGS) entry which is preliminary data.</text>
</comment>
<dbReference type="InterPro" id="IPR001789">
    <property type="entry name" value="Sig_transdc_resp-reg_receiver"/>
</dbReference>
<dbReference type="SMART" id="SM00448">
    <property type="entry name" value="REC"/>
    <property type="match status" value="1"/>
</dbReference>
<gene>
    <name evidence="4" type="ORF">GKC30_10050</name>
</gene>
<dbReference type="Gene3D" id="3.40.50.2300">
    <property type="match status" value="1"/>
</dbReference>
<dbReference type="InterPro" id="IPR011006">
    <property type="entry name" value="CheY-like_superfamily"/>
</dbReference>
<feature type="domain" description="Response regulatory" evidence="3">
    <location>
        <begin position="5"/>
        <end position="119"/>
    </location>
</feature>
<reference evidence="4 5" key="1">
    <citation type="submission" date="2019-11" db="EMBL/GenBank/DDBJ databases">
        <title>Pseudodesulfovibrio alkaliphilus, sp. nov., an alkaliphilic sulfate-reducing bacteria from mud volcano of Taman peninsula, Russia.</title>
        <authorList>
            <person name="Frolova A."/>
            <person name="Merkel A.Y."/>
            <person name="Slobodkin A.I."/>
        </authorList>
    </citation>
    <scope>NUCLEOTIDE SEQUENCE [LARGE SCALE GENOMIC DNA]</scope>
    <source>
        <strain evidence="4 5">F-1</strain>
    </source>
</reference>
<keyword evidence="5" id="KW-1185">Reference proteome</keyword>
<dbReference type="EMBL" id="WODC01000006">
    <property type="protein sequence ID" value="MUM77976.1"/>
    <property type="molecule type" value="Genomic_DNA"/>
</dbReference>
<evidence type="ECO:0000259" key="3">
    <source>
        <dbReference type="PROSITE" id="PS50110"/>
    </source>
</evidence>
<keyword evidence="1 2" id="KW-0597">Phosphoprotein</keyword>